<feature type="domain" description="Flavodoxin-like fold" evidence="1">
    <location>
        <begin position="6"/>
        <end position="192"/>
    </location>
</feature>
<reference evidence="2" key="2">
    <citation type="submission" date="2013-06" db="EMBL/GenBank/DDBJ databases">
        <title>Draft genome sequence of Clostridium hylemonae (DSM 15053).</title>
        <authorList>
            <person name="Sudarsanam P."/>
            <person name="Ley R."/>
            <person name="Guruge J."/>
            <person name="Turnbaugh P.J."/>
            <person name="Mahowald M."/>
            <person name="Liep D."/>
            <person name="Gordon J."/>
        </authorList>
    </citation>
    <scope>NUCLEOTIDE SEQUENCE</scope>
    <source>
        <strain evidence="2">DSM 15053</strain>
    </source>
</reference>
<dbReference type="PANTHER" id="PTHR43741">
    <property type="entry name" value="FMN-DEPENDENT NADH-AZOREDUCTASE 1"/>
    <property type="match status" value="1"/>
</dbReference>
<dbReference type="Proteomes" id="UP000004893">
    <property type="component" value="Unassembled WGS sequence"/>
</dbReference>
<reference evidence="2" key="1">
    <citation type="submission" date="2009-02" db="EMBL/GenBank/DDBJ databases">
        <authorList>
            <person name="Fulton L."/>
            <person name="Clifton S."/>
            <person name="Fulton B."/>
            <person name="Xu J."/>
            <person name="Minx P."/>
            <person name="Pepin K.H."/>
            <person name="Johnson M."/>
            <person name="Bhonagiri V."/>
            <person name="Nash W.E."/>
            <person name="Mardis E.R."/>
            <person name="Wilson R.K."/>
        </authorList>
    </citation>
    <scope>NUCLEOTIDE SEQUENCE [LARGE SCALE GENOMIC DNA]</scope>
    <source>
        <strain evidence="2">DSM 15053</strain>
    </source>
</reference>
<dbReference type="EMBL" id="ABYI02000018">
    <property type="protein sequence ID" value="EEG74884.1"/>
    <property type="molecule type" value="Genomic_DNA"/>
</dbReference>
<dbReference type="STRING" id="553973.CLOHYLEM_04845"/>
<dbReference type="HOGENOM" id="CLU_088964_3_1_9"/>
<evidence type="ECO:0000313" key="3">
    <source>
        <dbReference type="Proteomes" id="UP000004893"/>
    </source>
</evidence>
<comment type="caution">
    <text evidence="2">The sequence shown here is derived from an EMBL/GenBank/DDBJ whole genome shotgun (WGS) entry which is preliminary data.</text>
</comment>
<sequence length="199" mass="22668">MEVSVRVLFVDCCTKEGGASKTRQLCRIFLDEVKRLHPEYEVETLVLKEKKLVPLEEADIVRRNALIRAGETGDCMFDHARQFADAERIVAAAPYWDLSFPSMLKVYIEHIFVNGIAFAYEGPRAVGRCIAEKFMYIQTAGGFVGENEPGSMYLKAVCKMLGIPEFQYICAEGMDIQEIDREQQWRTAVEETVKAAQQW</sequence>
<dbReference type="SUPFAM" id="SSF52218">
    <property type="entry name" value="Flavoproteins"/>
    <property type="match status" value="1"/>
</dbReference>
<dbReference type="Pfam" id="PF02525">
    <property type="entry name" value="Flavodoxin_2"/>
    <property type="match status" value="1"/>
</dbReference>
<organism evidence="2 3">
    <name type="scientific">[Clostridium] hylemonae DSM 15053</name>
    <dbReference type="NCBI Taxonomy" id="553973"/>
    <lineage>
        <taxon>Bacteria</taxon>
        <taxon>Bacillati</taxon>
        <taxon>Bacillota</taxon>
        <taxon>Clostridia</taxon>
        <taxon>Lachnospirales</taxon>
        <taxon>Lachnospiraceae</taxon>
    </lineage>
</organism>
<dbReference type="Gene3D" id="3.40.50.360">
    <property type="match status" value="1"/>
</dbReference>
<dbReference type="InterPro" id="IPR003680">
    <property type="entry name" value="Flavodoxin_fold"/>
</dbReference>
<dbReference type="eggNOG" id="COG1182">
    <property type="taxonomic scope" value="Bacteria"/>
</dbReference>
<keyword evidence="3" id="KW-1185">Reference proteome</keyword>
<name>C0BYF6_9FIRM</name>
<evidence type="ECO:0000313" key="2">
    <source>
        <dbReference type="EMBL" id="EEG74884.1"/>
    </source>
</evidence>
<dbReference type="InterPro" id="IPR029039">
    <property type="entry name" value="Flavoprotein-like_sf"/>
</dbReference>
<dbReference type="InterPro" id="IPR050104">
    <property type="entry name" value="FMN-dep_NADH:Q_OxRdtase_AzoR1"/>
</dbReference>
<evidence type="ECO:0000259" key="1">
    <source>
        <dbReference type="Pfam" id="PF02525"/>
    </source>
</evidence>
<accession>C0BYF6</accession>
<protein>
    <submittedName>
        <fullName evidence="2">Flavodoxin-like protein</fullName>
    </submittedName>
</protein>
<dbReference type="AlphaFoldDB" id="C0BYF6"/>
<gene>
    <name evidence="2" type="ORF">CLOHYLEM_04845</name>
</gene>
<proteinExistence type="predicted"/>
<dbReference type="PANTHER" id="PTHR43741:SF4">
    <property type="entry name" value="FMN-DEPENDENT NADH:QUINONE OXIDOREDUCTASE"/>
    <property type="match status" value="1"/>
</dbReference>